<proteinExistence type="predicted"/>
<reference evidence="1 2" key="1">
    <citation type="submission" date="2023-07" db="EMBL/GenBank/DDBJ databases">
        <title>Genomic Encyclopedia of Type Strains, Phase IV (KMG-IV): sequencing the most valuable type-strain genomes for metagenomic binning, comparative biology and taxonomic classification.</title>
        <authorList>
            <person name="Goeker M."/>
        </authorList>
    </citation>
    <scope>NUCLEOTIDE SEQUENCE [LARGE SCALE GENOMIC DNA]</scope>
    <source>
        <strain evidence="1 2">DSM 3770</strain>
    </source>
</reference>
<sequence length="52" mass="6112">MTIAILSVVTVVALLWMLRVESRLREIFNRLDRQQQFQDGSSDTLQDPARFF</sequence>
<dbReference type="RefSeq" id="WP_237345591.1">
    <property type="nucleotide sequence ID" value="NZ_JABWGX010000011.1"/>
</dbReference>
<protein>
    <submittedName>
        <fullName evidence="1">Uncharacterized protein</fullName>
    </submittedName>
</protein>
<keyword evidence="2" id="KW-1185">Reference proteome</keyword>
<evidence type="ECO:0000313" key="1">
    <source>
        <dbReference type="EMBL" id="MDQ0505088.1"/>
    </source>
</evidence>
<dbReference type="Proteomes" id="UP001241747">
    <property type="component" value="Unassembled WGS sequence"/>
</dbReference>
<gene>
    <name evidence="1" type="ORF">QOZ94_001870</name>
</gene>
<organism evidence="1 2">
    <name type="scientific">Xanthobacter agilis</name>
    <dbReference type="NCBI Taxonomy" id="47492"/>
    <lineage>
        <taxon>Bacteria</taxon>
        <taxon>Pseudomonadati</taxon>
        <taxon>Pseudomonadota</taxon>
        <taxon>Alphaproteobacteria</taxon>
        <taxon>Hyphomicrobiales</taxon>
        <taxon>Xanthobacteraceae</taxon>
        <taxon>Xanthobacter</taxon>
    </lineage>
</organism>
<evidence type="ECO:0000313" key="2">
    <source>
        <dbReference type="Proteomes" id="UP001241747"/>
    </source>
</evidence>
<accession>A0ABU0LD83</accession>
<dbReference type="EMBL" id="JAUSVY010000003">
    <property type="protein sequence ID" value="MDQ0505088.1"/>
    <property type="molecule type" value="Genomic_DNA"/>
</dbReference>
<name>A0ABU0LD83_XANAG</name>
<comment type="caution">
    <text evidence="1">The sequence shown here is derived from an EMBL/GenBank/DDBJ whole genome shotgun (WGS) entry which is preliminary data.</text>
</comment>